<dbReference type="EMBL" id="QJTI01000026">
    <property type="protein sequence ID" value="PYF01166.1"/>
    <property type="molecule type" value="Genomic_DNA"/>
</dbReference>
<comment type="caution">
    <text evidence="1">The sequence shown here is derived from an EMBL/GenBank/DDBJ whole genome shotgun (WGS) entry which is preliminary data.</text>
</comment>
<accession>A0A318T972</accession>
<gene>
    <name evidence="1" type="ORF">BJ122_12645</name>
</gene>
<protein>
    <submittedName>
        <fullName evidence="1">Uncharacterized protein</fullName>
    </submittedName>
</protein>
<dbReference type="RefSeq" id="WP_181418976.1">
    <property type="nucleotide sequence ID" value="NZ_QJTI01000026.1"/>
</dbReference>
<proteinExistence type="predicted"/>
<name>A0A318T972_9BRAD</name>
<dbReference type="AlphaFoldDB" id="A0A318T972"/>
<evidence type="ECO:0000313" key="1">
    <source>
        <dbReference type="EMBL" id="PYF01166.1"/>
    </source>
</evidence>
<dbReference type="Proteomes" id="UP000248148">
    <property type="component" value="Unassembled WGS sequence"/>
</dbReference>
<organism evidence="1 2">
    <name type="scientific">Rhodopseudomonas faecalis</name>
    <dbReference type="NCBI Taxonomy" id="99655"/>
    <lineage>
        <taxon>Bacteria</taxon>
        <taxon>Pseudomonadati</taxon>
        <taxon>Pseudomonadota</taxon>
        <taxon>Alphaproteobacteria</taxon>
        <taxon>Hyphomicrobiales</taxon>
        <taxon>Nitrobacteraceae</taxon>
        <taxon>Rhodopseudomonas</taxon>
    </lineage>
</organism>
<reference evidence="1 2" key="1">
    <citation type="submission" date="2018-06" db="EMBL/GenBank/DDBJ databases">
        <title>Genomic Encyclopedia of Archaeal and Bacterial Type Strains, Phase II (KMG-II): from individual species to whole genera.</title>
        <authorList>
            <person name="Goeker M."/>
        </authorList>
    </citation>
    <scope>NUCLEOTIDE SEQUENCE [LARGE SCALE GENOMIC DNA]</scope>
    <source>
        <strain evidence="1 2">JCM 11668</strain>
    </source>
</reference>
<sequence length="95" mass="10820">MTRKELFDWMNSKIKSGEMSFDQSATFVSMTLSFPVDGAYTGLDDTEHVNFMQAVEKGMVGAQQRNDSELFERLQNALRIMDRYQGEISGVDIRA</sequence>
<keyword evidence="2" id="KW-1185">Reference proteome</keyword>
<evidence type="ECO:0000313" key="2">
    <source>
        <dbReference type="Proteomes" id="UP000248148"/>
    </source>
</evidence>